<keyword evidence="3" id="KW-1185">Reference proteome</keyword>
<evidence type="ECO:0000313" key="2">
    <source>
        <dbReference type="EMBL" id="MED6159674.1"/>
    </source>
</evidence>
<gene>
    <name evidence="2" type="ORF">PIB30_044373</name>
</gene>
<feature type="region of interest" description="Disordered" evidence="1">
    <location>
        <begin position="1"/>
        <end position="20"/>
    </location>
</feature>
<accession>A0ABU6UFK4</accession>
<proteinExistence type="predicted"/>
<evidence type="ECO:0000256" key="1">
    <source>
        <dbReference type="SAM" id="MobiDB-lite"/>
    </source>
</evidence>
<feature type="compositionally biased region" description="Basic and acidic residues" evidence="1">
    <location>
        <begin position="7"/>
        <end position="20"/>
    </location>
</feature>
<dbReference type="Proteomes" id="UP001341840">
    <property type="component" value="Unassembled WGS sequence"/>
</dbReference>
<evidence type="ECO:0000313" key="3">
    <source>
        <dbReference type="Proteomes" id="UP001341840"/>
    </source>
</evidence>
<protein>
    <submittedName>
        <fullName evidence="2">Uncharacterized protein</fullName>
    </submittedName>
</protein>
<sequence length="67" mass="7372">MASGGRGRGEAVRDPDINRLDKSHHVAGALGFETPRKLTPRGVLPNLRLPECLVKYIHEAVLVARCR</sequence>
<name>A0ABU6UFK4_9FABA</name>
<organism evidence="2 3">
    <name type="scientific">Stylosanthes scabra</name>
    <dbReference type="NCBI Taxonomy" id="79078"/>
    <lineage>
        <taxon>Eukaryota</taxon>
        <taxon>Viridiplantae</taxon>
        <taxon>Streptophyta</taxon>
        <taxon>Embryophyta</taxon>
        <taxon>Tracheophyta</taxon>
        <taxon>Spermatophyta</taxon>
        <taxon>Magnoliopsida</taxon>
        <taxon>eudicotyledons</taxon>
        <taxon>Gunneridae</taxon>
        <taxon>Pentapetalae</taxon>
        <taxon>rosids</taxon>
        <taxon>fabids</taxon>
        <taxon>Fabales</taxon>
        <taxon>Fabaceae</taxon>
        <taxon>Papilionoideae</taxon>
        <taxon>50 kb inversion clade</taxon>
        <taxon>dalbergioids sensu lato</taxon>
        <taxon>Dalbergieae</taxon>
        <taxon>Pterocarpus clade</taxon>
        <taxon>Stylosanthes</taxon>
    </lineage>
</organism>
<reference evidence="2 3" key="1">
    <citation type="journal article" date="2023" name="Plants (Basel)">
        <title>Bridging the Gap: Combining Genomics and Transcriptomics Approaches to Understand Stylosanthes scabra, an Orphan Legume from the Brazilian Caatinga.</title>
        <authorList>
            <person name="Ferreira-Neto J.R.C."/>
            <person name="da Silva M.D."/>
            <person name="Binneck E."/>
            <person name="de Melo N.F."/>
            <person name="da Silva R.H."/>
            <person name="de Melo A.L.T.M."/>
            <person name="Pandolfi V."/>
            <person name="Bustamante F.O."/>
            <person name="Brasileiro-Vidal A.C."/>
            <person name="Benko-Iseppon A.M."/>
        </authorList>
    </citation>
    <scope>NUCLEOTIDE SEQUENCE [LARGE SCALE GENOMIC DNA]</scope>
    <source>
        <tissue evidence="2">Leaves</tissue>
    </source>
</reference>
<comment type="caution">
    <text evidence="2">The sequence shown here is derived from an EMBL/GenBank/DDBJ whole genome shotgun (WGS) entry which is preliminary data.</text>
</comment>
<dbReference type="EMBL" id="JASCZI010121093">
    <property type="protein sequence ID" value="MED6159674.1"/>
    <property type="molecule type" value="Genomic_DNA"/>
</dbReference>